<evidence type="ECO:0000313" key="4">
    <source>
        <dbReference type="Proteomes" id="UP000026915"/>
    </source>
</evidence>
<dbReference type="Proteomes" id="UP000026915">
    <property type="component" value="Chromosome 4"/>
</dbReference>
<gene>
    <name evidence="3" type="ORF">TCM_019973</name>
</gene>
<dbReference type="InParanoid" id="A0A061EJH7"/>
<evidence type="ECO:0000313" key="3">
    <source>
        <dbReference type="EMBL" id="EOY04793.1"/>
    </source>
</evidence>
<dbReference type="GO" id="GO:0016747">
    <property type="term" value="F:acyltransferase activity, transferring groups other than amino-acyl groups"/>
    <property type="evidence" value="ECO:0007669"/>
    <property type="project" value="UniProtKB-ARBA"/>
</dbReference>
<dbReference type="Pfam" id="PF02458">
    <property type="entry name" value="Transferase"/>
    <property type="match status" value="1"/>
</dbReference>
<dbReference type="AlphaFoldDB" id="A0A061EJH7"/>
<sequence>MAQHCFIKFLEASHVSPPPGSVPTTSLPLTFLDTLWISCCHIQRLFFYKFPYPTSHFLHNALPNLKTSLSLTLQHFFPFAGNLKMPPLPQRPYIYYADGDSLPFVVIESTADFKHLITGNRPRHAQELEDLVPNLPPPSMSSDGDNICKKQPLMAIQVTVFPNAGISIGITFCHVAADGRAFGHFTKSWASICRSLGDSTSVRNIISPPNYNRDLIQDPRGIWTIFLKELYDWETLERMTPTDNVRITPVINKSHVEMLKTWITRKYVEETEKEPPRLSTFVVTTAFMWVCLVKLKQSNKTPDQGLRNDDAICVFTFLADCRYRLRLPTNYFGNCLEPCVATAKRSELIGENGMVVAAKAIGREILEFEKEPLRGAATWISSGKEVLRKCEHYITLAGSPKLRVYETDFGWGRPAKSEVVHLGSQGSIAIAESSDEESGVEFGVPLAPDEFDKFNAIFEQGLLNLCK</sequence>
<dbReference type="Gene3D" id="3.30.559.10">
    <property type="entry name" value="Chloramphenicol acetyltransferase-like domain"/>
    <property type="match status" value="2"/>
</dbReference>
<organism evidence="3 4">
    <name type="scientific">Theobroma cacao</name>
    <name type="common">Cacao</name>
    <name type="synonym">Cocoa</name>
    <dbReference type="NCBI Taxonomy" id="3641"/>
    <lineage>
        <taxon>Eukaryota</taxon>
        <taxon>Viridiplantae</taxon>
        <taxon>Streptophyta</taxon>
        <taxon>Embryophyta</taxon>
        <taxon>Tracheophyta</taxon>
        <taxon>Spermatophyta</taxon>
        <taxon>Magnoliopsida</taxon>
        <taxon>eudicotyledons</taxon>
        <taxon>Gunneridae</taxon>
        <taxon>Pentapetalae</taxon>
        <taxon>rosids</taxon>
        <taxon>malvids</taxon>
        <taxon>Malvales</taxon>
        <taxon>Malvaceae</taxon>
        <taxon>Byttnerioideae</taxon>
        <taxon>Theobroma</taxon>
    </lineage>
</organism>
<dbReference type="Gramene" id="EOY04793">
    <property type="protein sequence ID" value="EOY04793"/>
    <property type="gene ID" value="TCM_019973"/>
</dbReference>
<dbReference type="eggNOG" id="ENOG502QPXT">
    <property type="taxonomic scope" value="Eukaryota"/>
</dbReference>
<dbReference type="FunCoup" id="A0A061EJH7">
    <property type="interactions" value="14"/>
</dbReference>
<name>A0A061EJH7_THECC</name>
<reference evidence="3 4" key="1">
    <citation type="journal article" date="2013" name="Genome Biol.">
        <title>The genome sequence of the most widely cultivated cacao type and its use to identify candidate genes regulating pod color.</title>
        <authorList>
            <person name="Motamayor J.C."/>
            <person name="Mockaitis K."/>
            <person name="Schmutz J."/>
            <person name="Haiminen N."/>
            <person name="Iii D.L."/>
            <person name="Cornejo O."/>
            <person name="Findley S.D."/>
            <person name="Zheng P."/>
            <person name="Utro F."/>
            <person name="Royaert S."/>
            <person name="Saski C."/>
            <person name="Jenkins J."/>
            <person name="Podicheti R."/>
            <person name="Zhao M."/>
            <person name="Scheffler B.E."/>
            <person name="Stack J.C."/>
            <person name="Feltus F.A."/>
            <person name="Mustiga G.M."/>
            <person name="Amores F."/>
            <person name="Phillips W."/>
            <person name="Marelli J.P."/>
            <person name="May G.D."/>
            <person name="Shapiro H."/>
            <person name="Ma J."/>
            <person name="Bustamante C.D."/>
            <person name="Schnell R.J."/>
            <person name="Main D."/>
            <person name="Gilbert D."/>
            <person name="Parida L."/>
            <person name="Kuhn D.N."/>
        </authorList>
    </citation>
    <scope>NUCLEOTIDE SEQUENCE [LARGE SCALE GENOMIC DNA]</scope>
    <source>
        <strain evidence="4">cv. Matina 1-6</strain>
    </source>
</reference>
<keyword evidence="4" id="KW-1185">Reference proteome</keyword>
<evidence type="ECO:0000256" key="1">
    <source>
        <dbReference type="ARBA" id="ARBA00022679"/>
    </source>
</evidence>
<evidence type="ECO:0000256" key="2">
    <source>
        <dbReference type="ARBA" id="ARBA00023315"/>
    </source>
</evidence>
<keyword evidence="1" id="KW-0808">Transferase</keyword>
<dbReference type="OMA" id="KTKCMEV"/>
<dbReference type="EMBL" id="CM001882">
    <property type="protein sequence ID" value="EOY04793.1"/>
    <property type="molecule type" value="Genomic_DNA"/>
</dbReference>
<proteinExistence type="predicted"/>
<accession>A0A061EJH7</accession>
<dbReference type="HOGENOM" id="CLU_014546_7_2_1"/>
<dbReference type="InterPro" id="IPR051504">
    <property type="entry name" value="Plant_metabolite_acyltrans"/>
</dbReference>
<protein>
    <submittedName>
        <fullName evidence="3">HXXXD-type acyl-transferase family protein, putative</fullName>
    </submittedName>
</protein>
<keyword evidence="2" id="KW-0012">Acyltransferase</keyword>
<dbReference type="PANTHER" id="PTHR31625">
    <property type="match status" value="1"/>
</dbReference>
<dbReference type="InterPro" id="IPR023213">
    <property type="entry name" value="CAT-like_dom_sf"/>
</dbReference>